<dbReference type="EMBL" id="JACHFL010000034">
    <property type="protein sequence ID" value="MBB5366276.1"/>
    <property type="molecule type" value="Genomic_DNA"/>
</dbReference>
<protein>
    <submittedName>
        <fullName evidence="2">Uncharacterized protein</fullName>
    </submittedName>
</protein>
<comment type="caution">
    <text evidence="2">The sequence shown here is derived from an EMBL/GenBank/DDBJ whole genome shotgun (WGS) entry which is preliminary data.</text>
</comment>
<accession>A0A7W8JZV0</accession>
<evidence type="ECO:0000313" key="3">
    <source>
        <dbReference type="Proteomes" id="UP000552709"/>
    </source>
</evidence>
<reference evidence="2 3" key="1">
    <citation type="submission" date="2020-08" db="EMBL/GenBank/DDBJ databases">
        <title>Genomic Encyclopedia of Type Strains, Phase IV (KMG-IV): sequencing the most valuable type-strain genomes for metagenomic binning, comparative biology and taxonomic classification.</title>
        <authorList>
            <person name="Goeker M."/>
        </authorList>
    </citation>
    <scope>NUCLEOTIDE SEQUENCE [LARGE SCALE GENOMIC DNA]</scope>
    <source>
        <strain evidence="2 3">DSM 27939</strain>
    </source>
</reference>
<evidence type="ECO:0000313" key="2">
    <source>
        <dbReference type="EMBL" id="MBB5366276.1"/>
    </source>
</evidence>
<keyword evidence="3" id="KW-1185">Reference proteome</keyword>
<dbReference type="RefSeq" id="WP_184138177.1">
    <property type="nucleotide sequence ID" value="NZ_JACHFL010000034.1"/>
</dbReference>
<dbReference type="Proteomes" id="UP000552709">
    <property type="component" value="Unassembled WGS sequence"/>
</dbReference>
<dbReference type="AlphaFoldDB" id="A0A7W8JZV0"/>
<gene>
    <name evidence="2" type="ORF">HNQ08_005405</name>
</gene>
<organism evidence="2 3">
    <name type="scientific">Deinococcus humi</name>
    <dbReference type="NCBI Taxonomy" id="662880"/>
    <lineage>
        <taxon>Bacteria</taxon>
        <taxon>Thermotogati</taxon>
        <taxon>Deinococcota</taxon>
        <taxon>Deinococci</taxon>
        <taxon>Deinococcales</taxon>
        <taxon>Deinococcaceae</taxon>
        <taxon>Deinococcus</taxon>
    </lineage>
</organism>
<sequence>MDAMRQARSRELALLERAIAAGWLRGTRLITAVREEWGETRVRAYVVGPGVPIRQVMFPRHLWDPSAPDGPAVRLPPERDNGPVRGELH</sequence>
<feature type="region of interest" description="Disordered" evidence="1">
    <location>
        <begin position="65"/>
        <end position="89"/>
    </location>
</feature>
<evidence type="ECO:0000256" key="1">
    <source>
        <dbReference type="SAM" id="MobiDB-lite"/>
    </source>
</evidence>
<name>A0A7W8JZV0_9DEIO</name>
<feature type="compositionally biased region" description="Basic and acidic residues" evidence="1">
    <location>
        <begin position="76"/>
        <end position="89"/>
    </location>
</feature>
<proteinExistence type="predicted"/>